<dbReference type="Proteomes" id="UP001379533">
    <property type="component" value="Chromosome"/>
</dbReference>
<name>A0ABZ2K5Q5_9BACT</name>
<keyword evidence="3" id="KW-1185">Reference proteome</keyword>
<evidence type="ECO:0000256" key="1">
    <source>
        <dbReference type="SAM" id="MobiDB-lite"/>
    </source>
</evidence>
<feature type="compositionally biased region" description="Basic and acidic residues" evidence="1">
    <location>
        <begin position="42"/>
        <end position="52"/>
    </location>
</feature>
<dbReference type="RefSeq" id="WP_394844620.1">
    <property type="nucleotide sequence ID" value="NZ_CP089982.1"/>
</dbReference>
<proteinExistence type="predicted"/>
<evidence type="ECO:0008006" key="4">
    <source>
        <dbReference type="Google" id="ProtNLM"/>
    </source>
</evidence>
<organism evidence="2 3">
    <name type="scientific">Pendulispora brunnea</name>
    <dbReference type="NCBI Taxonomy" id="2905690"/>
    <lineage>
        <taxon>Bacteria</taxon>
        <taxon>Pseudomonadati</taxon>
        <taxon>Myxococcota</taxon>
        <taxon>Myxococcia</taxon>
        <taxon>Myxococcales</taxon>
        <taxon>Sorangiineae</taxon>
        <taxon>Pendulisporaceae</taxon>
        <taxon>Pendulispora</taxon>
    </lineage>
</organism>
<accession>A0ABZ2K5Q5</accession>
<evidence type="ECO:0000313" key="3">
    <source>
        <dbReference type="Proteomes" id="UP001379533"/>
    </source>
</evidence>
<evidence type="ECO:0000313" key="2">
    <source>
        <dbReference type="EMBL" id="WXA94016.1"/>
    </source>
</evidence>
<protein>
    <recommendedName>
        <fullName evidence="4">Lipoprotein</fullName>
    </recommendedName>
</protein>
<dbReference type="PROSITE" id="PS51257">
    <property type="entry name" value="PROKAR_LIPOPROTEIN"/>
    <property type="match status" value="1"/>
</dbReference>
<sequence>MMMRHAALFVLAFAACGKSDIPPPTPDAGGSATEDAATAAGKKTEPAAEKKQAGQPVHWTGTYKTTRGTFYVPSGPEYGGVKWRGDDGPEGLGEGKIDLTIDPQTGKVDGTLEGVLGPSVVYGSLTGDALAASIARKDIADRGFSGTLYGKVTGADATGTMKLSLPDAHLVRDGQFTLKRKEP</sequence>
<gene>
    <name evidence="2" type="ORF">LZC95_47145</name>
</gene>
<feature type="region of interest" description="Disordered" evidence="1">
    <location>
        <begin position="24"/>
        <end position="55"/>
    </location>
</feature>
<dbReference type="EMBL" id="CP089982">
    <property type="protein sequence ID" value="WXA94016.1"/>
    <property type="molecule type" value="Genomic_DNA"/>
</dbReference>
<reference evidence="2 3" key="1">
    <citation type="submission" date="2021-12" db="EMBL/GenBank/DDBJ databases">
        <title>Discovery of the Pendulisporaceae a myxobacterial family with distinct sporulation behavior and unique specialized metabolism.</title>
        <authorList>
            <person name="Garcia R."/>
            <person name="Popoff A."/>
            <person name="Bader C.D."/>
            <person name="Loehr J."/>
            <person name="Walesch S."/>
            <person name="Walt C."/>
            <person name="Boldt J."/>
            <person name="Bunk B."/>
            <person name="Haeckl F.J.F.P.J."/>
            <person name="Gunesch A.P."/>
            <person name="Birkelbach J."/>
            <person name="Nuebel U."/>
            <person name="Pietschmann T."/>
            <person name="Bach T."/>
            <person name="Mueller R."/>
        </authorList>
    </citation>
    <scope>NUCLEOTIDE SEQUENCE [LARGE SCALE GENOMIC DNA]</scope>
    <source>
        <strain evidence="2 3">MSr12523</strain>
    </source>
</reference>